<evidence type="ECO:0000259" key="2">
    <source>
        <dbReference type="Pfam" id="PF08044"/>
    </source>
</evidence>
<keyword evidence="4" id="KW-1185">Reference proteome</keyword>
<reference evidence="3 4" key="1">
    <citation type="submission" date="2021-07" db="EMBL/GenBank/DDBJ databases">
        <title>complete genome sequencing of Tessaracoccus sp.J1M15.</title>
        <authorList>
            <person name="Bae J.-W."/>
            <person name="Kim D.-y."/>
        </authorList>
    </citation>
    <scope>NUCLEOTIDE SEQUENCE [LARGE SCALE GENOMIC DNA]</scope>
    <source>
        <strain evidence="3 4">J1M15</strain>
    </source>
</reference>
<evidence type="ECO:0000256" key="1">
    <source>
        <dbReference type="SAM" id="Phobius"/>
    </source>
</evidence>
<dbReference type="EMBL" id="CP079216">
    <property type="protein sequence ID" value="QXT62139.1"/>
    <property type="molecule type" value="Genomic_DNA"/>
</dbReference>
<keyword evidence="1" id="KW-0472">Membrane</keyword>
<dbReference type="InterPro" id="IPR012551">
    <property type="entry name" value="DUF1707_SHOCT-like"/>
</dbReference>
<keyword evidence="1" id="KW-0812">Transmembrane</keyword>
<sequence>MALPPSSKYLQRAADPVDDVERESLTARLNSAFAEGRVTHDEYAAAMDVVYGARALGELVPVIEQLPAASAGVPAIVAQGSTPAGEVSTARNLMPLTILVGAVGLSLVVVIAVLVGILLF</sequence>
<accession>A0ABX8SGS2</accession>
<evidence type="ECO:0000313" key="4">
    <source>
        <dbReference type="Proteomes" id="UP000824504"/>
    </source>
</evidence>
<dbReference type="Proteomes" id="UP000824504">
    <property type="component" value="Chromosome"/>
</dbReference>
<feature type="domain" description="DUF1707" evidence="2">
    <location>
        <begin position="18"/>
        <end position="67"/>
    </location>
</feature>
<protein>
    <submittedName>
        <fullName evidence="3">DUF1707 domain-containing protein</fullName>
    </submittedName>
</protein>
<evidence type="ECO:0000313" key="3">
    <source>
        <dbReference type="EMBL" id="QXT62139.1"/>
    </source>
</evidence>
<keyword evidence="1" id="KW-1133">Transmembrane helix</keyword>
<organism evidence="3 4">
    <name type="scientific">Tessaracoccus palaemonis</name>
    <dbReference type="NCBI Taxonomy" id="2829499"/>
    <lineage>
        <taxon>Bacteria</taxon>
        <taxon>Bacillati</taxon>
        <taxon>Actinomycetota</taxon>
        <taxon>Actinomycetes</taxon>
        <taxon>Propionibacteriales</taxon>
        <taxon>Propionibacteriaceae</taxon>
        <taxon>Tessaracoccus</taxon>
    </lineage>
</organism>
<proteinExistence type="predicted"/>
<dbReference type="Pfam" id="PF08044">
    <property type="entry name" value="DUF1707"/>
    <property type="match status" value="1"/>
</dbReference>
<name>A0ABX8SGS2_9ACTN</name>
<gene>
    <name evidence="3" type="ORF">KDB89_10220</name>
</gene>
<dbReference type="RefSeq" id="WP_219080743.1">
    <property type="nucleotide sequence ID" value="NZ_CP079216.1"/>
</dbReference>
<feature type="transmembrane region" description="Helical" evidence="1">
    <location>
        <begin position="96"/>
        <end position="119"/>
    </location>
</feature>